<feature type="non-terminal residue" evidence="3">
    <location>
        <position position="1"/>
    </location>
</feature>
<proteinExistence type="predicted"/>
<comment type="caution">
    <text evidence="3">The sequence shown here is derived from an EMBL/GenBank/DDBJ whole genome shotgun (WGS) entry which is preliminary data.</text>
</comment>
<protein>
    <recommendedName>
        <fullName evidence="2">Reverse transcriptase Ty1/copia-type domain-containing protein</fullName>
    </recommendedName>
</protein>
<evidence type="ECO:0000256" key="1">
    <source>
        <dbReference type="SAM" id="SignalP"/>
    </source>
</evidence>
<dbReference type="OrthoDB" id="1430922at2759"/>
<feature type="non-terminal residue" evidence="3">
    <location>
        <position position="363"/>
    </location>
</feature>
<dbReference type="Pfam" id="PF07727">
    <property type="entry name" value="RVT_2"/>
    <property type="match status" value="1"/>
</dbReference>
<keyword evidence="4" id="KW-1185">Reference proteome</keyword>
<dbReference type="AlphaFoldDB" id="A0A371FX63"/>
<feature type="signal peptide" evidence="1">
    <location>
        <begin position="1"/>
        <end position="24"/>
    </location>
</feature>
<organism evidence="3 4">
    <name type="scientific">Mucuna pruriens</name>
    <name type="common">Velvet bean</name>
    <name type="synonym">Dolichos pruriens</name>
    <dbReference type="NCBI Taxonomy" id="157652"/>
    <lineage>
        <taxon>Eukaryota</taxon>
        <taxon>Viridiplantae</taxon>
        <taxon>Streptophyta</taxon>
        <taxon>Embryophyta</taxon>
        <taxon>Tracheophyta</taxon>
        <taxon>Spermatophyta</taxon>
        <taxon>Magnoliopsida</taxon>
        <taxon>eudicotyledons</taxon>
        <taxon>Gunneridae</taxon>
        <taxon>Pentapetalae</taxon>
        <taxon>rosids</taxon>
        <taxon>fabids</taxon>
        <taxon>Fabales</taxon>
        <taxon>Fabaceae</taxon>
        <taxon>Papilionoideae</taxon>
        <taxon>50 kb inversion clade</taxon>
        <taxon>NPAAA clade</taxon>
        <taxon>indigoferoid/millettioid clade</taxon>
        <taxon>Phaseoleae</taxon>
        <taxon>Mucuna</taxon>
    </lineage>
</organism>
<accession>A0A371FX63</accession>
<dbReference type="EMBL" id="QJKJ01007507">
    <property type="protein sequence ID" value="RDX82925.1"/>
    <property type="molecule type" value="Genomic_DNA"/>
</dbReference>
<evidence type="ECO:0000259" key="2">
    <source>
        <dbReference type="Pfam" id="PF07727"/>
    </source>
</evidence>
<dbReference type="InterPro" id="IPR013103">
    <property type="entry name" value="RVT_2"/>
</dbReference>
<name>A0A371FX63_MUCPR</name>
<evidence type="ECO:0000313" key="3">
    <source>
        <dbReference type="EMBL" id="RDX82925.1"/>
    </source>
</evidence>
<reference evidence="3" key="1">
    <citation type="submission" date="2018-05" db="EMBL/GenBank/DDBJ databases">
        <title>Draft genome of Mucuna pruriens seed.</title>
        <authorList>
            <person name="Nnadi N.E."/>
            <person name="Vos R."/>
            <person name="Hasami M.H."/>
            <person name="Devisetty U.K."/>
            <person name="Aguiy J.C."/>
        </authorList>
    </citation>
    <scope>NUCLEOTIDE SEQUENCE [LARGE SCALE GENOMIC DNA]</scope>
    <source>
        <strain evidence="3">JCA_2017</strain>
    </source>
</reference>
<evidence type="ECO:0000313" key="4">
    <source>
        <dbReference type="Proteomes" id="UP000257109"/>
    </source>
</evidence>
<feature type="chain" id="PRO_5016614464" description="Reverse transcriptase Ty1/copia-type domain-containing protein" evidence="1">
    <location>
        <begin position="25"/>
        <end position="363"/>
    </location>
</feature>
<sequence>CHKVLHPNLLSSTLIFLLLTLISQLNPQPQHVPQTETQTEPISQIQTETQNQLVPLMDALEPIIRPSTRPKRAPAHIKDYHCLITTSSHSTSPYLLASYLSYQFPSPSQKAYTISISPLTEPTSYAQASKEQCWIEAMQAELNALESNYTWDIVDRPPGTKPIGSKWVYKIKRKIDGNVERFKAHLVAKDKHSATFTCFSLHKNWSIHQLEVNNSFLHGDLHGDVYMEIPQGVTIATPHKVCKLVKSLCGLKQASKKWFEKLPSLLLQLGFQQAMSDYSVFIKSSPTSFLGLLIYVDDIVLVGDCLSDLQFIKAILHQHFGIKDLGILKFFLGLEIAHPSRCISICQKQYCLDLLTDTGALDH</sequence>
<gene>
    <name evidence="3" type="ORF">CR513_36222</name>
</gene>
<feature type="domain" description="Reverse transcriptase Ty1/copia-type" evidence="2">
    <location>
        <begin position="197"/>
        <end position="357"/>
    </location>
</feature>
<dbReference type="STRING" id="157652.A0A371FX63"/>
<keyword evidence="1" id="KW-0732">Signal</keyword>
<dbReference type="SUPFAM" id="SSF56672">
    <property type="entry name" value="DNA/RNA polymerases"/>
    <property type="match status" value="1"/>
</dbReference>
<dbReference type="InterPro" id="IPR043502">
    <property type="entry name" value="DNA/RNA_pol_sf"/>
</dbReference>
<dbReference type="Proteomes" id="UP000257109">
    <property type="component" value="Unassembled WGS sequence"/>
</dbReference>